<keyword evidence="1" id="KW-0812">Transmembrane</keyword>
<feature type="transmembrane region" description="Helical" evidence="1">
    <location>
        <begin position="82"/>
        <end position="103"/>
    </location>
</feature>
<evidence type="ECO:0000256" key="1">
    <source>
        <dbReference type="SAM" id="Phobius"/>
    </source>
</evidence>
<name>A0A8J3YLX2_9ACTN</name>
<keyword evidence="1" id="KW-1133">Transmembrane helix</keyword>
<accession>A0A8J3YLX2</accession>
<keyword evidence="1" id="KW-0472">Membrane</keyword>
<feature type="transmembrane region" description="Helical" evidence="1">
    <location>
        <begin position="36"/>
        <end position="53"/>
    </location>
</feature>
<reference evidence="2" key="1">
    <citation type="submission" date="2021-01" db="EMBL/GenBank/DDBJ databases">
        <title>Whole genome shotgun sequence of Virgisporangium aliadipatigenens NBRC 105644.</title>
        <authorList>
            <person name="Komaki H."/>
            <person name="Tamura T."/>
        </authorList>
    </citation>
    <scope>NUCLEOTIDE SEQUENCE</scope>
    <source>
        <strain evidence="2">NBRC 105644</strain>
    </source>
</reference>
<feature type="transmembrane region" description="Helical" evidence="1">
    <location>
        <begin position="140"/>
        <end position="160"/>
    </location>
</feature>
<gene>
    <name evidence="2" type="ORF">Val02_47950</name>
</gene>
<evidence type="ECO:0000313" key="2">
    <source>
        <dbReference type="EMBL" id="GIJ47909.1"/>
    </source>
</evidence>
<organism evidence="2 3">
    <name type="scientific">Virgisporangium aliadipatigenens</name>
    <dbReference type="NCBI Taxonomy" id="741659"/>
    <lineage>
        <taxon>Bacteria</taxon>
        <taxon>Bacillati</taxon>
        <taxon>Actinomycetota</taxon>
        <taxon>Actinomycetes</taxon>
        <taxon>Micromonosporales</taxon>
        <taxon>Micromonosporaceae</taxon>
        <taxon>Virgisporangium</taxon>
    </lineage>
</organism>
<proteinExistence type="predicted"/>
<feature type="transmembrane region" description="Helical" evidence="1">
    <location>
        <begin position="12"/>
        <end position="30"/>
    </location>
</feature>
<evidence type="ECO:0000313" key="3">
    <source>
        <dbReference type="Proteomes" id="UP000619260"/>
    </source>
</evidence>
<sequence>MLRVRARRVDREATADGIYGIIVSAAVMAASHARSAVAVALSVLVTLIVYWAAERYAGLLAERIHEGHRLDRRQVRRHLTRGWEIVTASWLPLLVLVLLRSVGTSLSAAIGWALGCSTALLCVAGWEMGRQSALSTGERLLSAATAGMFGVLMILLKALLH</sequence>
<comment type="caution">
    <text evidence="2">The sequence shown here is derived from an EMBL/GenBank/DDBJ whole genome shotgun (WGS) entry which is preliminary data.</text>
</comment>
<dbReference type="RefSeq" id="WP_203901411.1">
    <property type="nucleotide sequence ID" value="NZ_BOPF01000018.1"/>
</dbReference>
<dbReference type="AlphaFoldDB" id="A0A8J3YLX2"/>
<dbReference type="EMBL" id="BOPF01000018">
    <property type="protein sequence ID" value="GIJ47909.1"/>
    <property type="molecule type" value="Genomic_DNA"/>
</dbReference>
<feature type="transmembrane region" description="Helical" evidence="1">
    <location>
        <begin position="109"/>
        <end position="128"/>
    </location>
</feature>
<keyword evidence="3" id="KW-1185">Reference proteome</keyword>
<protein>
    <submittedName>
        <fullName evidence="2">Uncharacterized protein</fullName>
    </submittedName>
</protein>
<dbReference type="Proteomes" id="UP000619260">
    <property type="component" value="Unassembled WGS sequence"/>
</dbReference>